<dbReference type="InterPro" id="IPR001387">
    <property type="entry name" value="Cro/C1-type_HTH"/>
</dbReference>
<dbReference type="EMBL" id="CP108253">
    <property type="protein sequence ID" value="WTU39160.1"/>
    <property type="molecule type" value="Genomic_DNA"/>
</dbReference>
<dbReference type="Pfam" id="PF19054">
    <property type="entry name" value="DUF5753"/>
    <property type="match status" value="1"/>
</dbReference>
<dbReference type="Gene3D" id="1.10.260.40">
    <property type="entry name" value="lambda repressor-like DNA-binding domains"/>
    <property type="match status" value="1"/>
</dbReference>
<evidence type="ECO:0000313" key="2">
    <source>
        <dbReference type="EMBL" id="WTU39160.1"/>
    </source>
</evidence>
<gene>
    <name evidence="2" type="ORF">OHV25_05985</name>
</gene>
<protein>
    <submittedName>
        <fullName evidence="2">Helix-turn-helix domain-containing protein</fullName>
    </submittedName>
</protein>
<dbReference type="InterPro" id="IPR043917">
    <property type="entry name" value="DUF5753"/>
</dbReference>
<organism evidence="2">
    <name type="scientific">Streptomyces sp. NBC_00060</name>
    <dbReference type="NCBI Taxonomy" id="2975636"/>
    <lineage>
        <taxon>Bacteria</taxon>
        <taxon>Bacillati</taxon>
        <taxon>Actinomycetota</taxon>
        <taxon>Actinomycetes</taxon>
        <taxon>Kitasatosporales</taxon>
        <taxon>Streptomycetaceae</taxon>
        <taxon>Streptomyces</taxon>
    </lineage>
</organism>
<name>A0AAU2GWP7_9ACTN</name>
<reference evidence="2" key="1">
    <citation type="submission" date="2022-10" db="EMBL/GenBank/DDBJ databases">
        <title>The complete genomes of actinobacterial strains from the NBC collection.</title>
        <authorList>
            <person name="Joergensen T.S."/>
            <person name="Alvarez Arevalo M."/>
            <person name="Sterndorff E.B."/>
            <person name="Faurdal D."/>
            <person name="Vuksanovic O."/>
            <person name="Mourched A.-S."/>
            <person name="Charusanti P."/>
            <person name="Shaw S."/>
            <person name="Blin K."/>
            <person name="Weber T."/>
        </authorList>
    </citation>
    <scope>NUCLEOTIDE SEQUENCE</scope>
    <source>
        <strain evidence="2">NBC_00060</strain>
    </source>
</reference>
<sequence length="290" mass="32459">MAANTNPTVRRRRLGAELRRLRQGSGLKSTEVAERLMVSQPKISHLENGNRTISPRDVRDLCALYGVTDQQVIDALMEMAKESGQQGWWHAYGDIPQSVYIALETDAACLHSFEPMVIPGLLQTPAYAHAVIEETIPPITAEQAATRLKVRLRRQHRIYDPARPLRLWVVLDESVLRRVVGGPDIMREQLEHLNALGAEPHITVQVLSHAVGAHPGLSGQFSLLQFADSPDAGVVYLERFTSDLYLEKRSDMQHFSMLYDHLQAQALSPDSTRDLIADVSKTYIDALSRP</sequence>
<dbReference type="AlphaFoldDB" id="A0AAU2GWP7"/>
<dbReference type="PROSITE" id="PS50943">
    <property type="entry name" value="HTH_CROC1"/>
    <property type="match status" value="1"/>
</dbReference>
<dbReference type="GO" id="GO:0003677">
    <property type="term" value="F:DNA binding"/>
    <property type="evidence" value="ECO:0007669"/>
    <property type="project" value="InterPro"/>
</dbReference>
<feature type="domain" description="HTH cro/C1-type" evidence="1">
    <location>
        <begin position="18"/>
        <end position="72"/>
    </location>
</feature>
<dbReference type="SMART" id="SM00530">
    <property type="entry name" value="HTH_XRE"/>
    <property type="match status" value="1"/>
</dbReference>
<dbReference type="Pfam" id="PF13560">
    <property type="entry name" value="HTH_31"/>
    <property type="match status" value="1"/>
</dbReference>
<accession>A0AAU2GWP7</accession>
<proteinExistence type="predicted"/>
<dbReference type="CDD" id="cd00093">
    <property type="entry name" value="HTH_XRE"/>
    <property type="match status" value="1"/>
</dbReference>
<dbReference type="InterPro" id="IPR010982">
    <property type="entry name" value="Lambda_DNA-bd_dom_sf"/>
</dbReference>
<evidence type="ECO:0000259" key="1">
    <source>
        <dbReference type="PROSITE" id="PS50943"/>
    </source>
</evidence>
<dbReference type="SUPFAM" id="SSF47413">
    <property type="entry name" value="lambda repressor-like DNA-binding domains"/>
    <property type="match status" value="1"/>
</dbReference>